<accession>A0A0W8E3D0</accession>
<feature type="coiled-coil region" evidence="1">
    <location>
        <begin position="67"/>
        <end position="101"/>
    </location>
</feature>
<comment type="caution">
    <text evidence="2">The sequence shown here is derived from an EMBL/GenBank/DDBJ whole genome shotgun (WGS) entry which is preliminary data.</text>
</comment>
<reference evidence="2" key="1">
    <citation type="journal article" date="2015" name="Proc. Natl. Acad. Sci. U.S.A.">
        <title>Networks of energetic and metabolic interactions define dynamics in microbial communities.</title>
        <authorList>
            <person name="Embree M."/>
            <person name="Liu J.K."/>
            <person name="Al-Bassam M.M."/>
            <person name="Zengler K."/>
        </authorList>
    </citation>
    <scope>NUCLEOTIDE SEQUENCE</scope>
</reference>
<evidence type="ECO:0000256" key="1">
    <source>
        <dbReference type="SAM" id="Coils"/>
    </source>
</evidence>
<proteinExistence type="predicted"/>
<dbReference type="AlphaFoldDB" id="A0A0W8E3D0"/>
<dbReference type="EMBL" id="LNQE01001892">
    <property type="protein sequence ID" value="KUG03118.1"/>
    <property type="molecule type" value="Genomic_DNA"/>
</dbReference>
<evidence type="ECO:0000313" key="2">
    <source>
        <dbReference type="EMBL" id="KUG03118.1"/>
    </source>
</evidence>
<protein>
    <recommendedName>
        <fullName evidence="3">Chromosome partition protein smc</fullName>
    </recommendedName>
</protein>
<organism evidence="2">
    <name type="scientific">hydrocarbon metagenome</name>
    <dbReference type="NCBI Taxonomy" id="938273"/>
    <lineage>
        <taxon>unclassified sequences</taxon>
        <taxon>metagenomes</taxon>
        <taxon>ecological metagenomes</taxon>
    </lineage>
</organism>
<name>A0A0W8E3D0_9ZZZZ</name>
<keyword evidence="1" id="KW-0175">Coiled coil</keyword>
<gene>
    <name evidence="2" type="ORF">ASZ90_019458</name>
</gene>
<sequence>MNDKEFQEFVVQQLVKLNDGQDKLSRDVARIEQTHGEKLSALFDGYKTITEKLEEHTEILNDHTTTLASHTSILADHTERLQRIENKLETHDIQIQVLDKTKSNKRSKAK</sequence>
<evidence type="ECO:0008006" key="3">
    <source>
        <dbReference type="Google" id="ProtNLM"/>
    </source>
</evidence>